<dbReference type="SMART" id="SM00220">
    <property type="entry name" value="S_TKc"/>
    <property type="match status" value="1"/>
</dbReference>
<dbReference type="CDD" id="cd21933">
    <property type="entry name" value="TBK1_IKKE-like_C"/>
    <property type="match status" value="1"/>
</dbReference>
<keyword evidence="7 8" id="KW-0067">ATP-binding</keyword>
<proteinExistence type="predicted"/>
<name>A0A8J7TIA4_ATRSP</name>
<dbReference type="Gene3D" id="1.20.1270.420">
    <property type="match status" value="1"/>
</dbReference>
<evidence type="ECO:0000256" key="6">
    <source>
        <dbReference type="ARBA" id="ARBA00022777"/>
    </source>
</evidence>
<feature type="domain" description="Protein kinase" evidence="10">
    <location>
        <begin position="9"/>
        <end position="316"/>
    </location>
</feature>
<sequence>MTSTANYLWSQEDILGQGATASVYKARNKKTGELVAVKVFNNMSYIRSYEVQMREFEMLRKLNHVNIVKLFAVEEMHLNSKQKVLVMEYCSGGSLLNLLEEPENAFGLPETEFLIVLQCVVSGMNHLRQNSMVHRDIKPGNIMRLLGEDGLSVYKLTDFGAARELEDDEKFVSIYGTEEYLHPDMYERAVLRKPQQKSYGVTVDLWSIGVTFYHAATGSLPFVPYGGPRRNKQIMYKITTQKPTGAIAGTQRVEDGHIEWSYELPVSCQLSTGLKAQLVPVLANILEADQEKCWGFDQFFAETTGILHRVPVHVFSLQQASKHTIYIHHYNTASIFFEEVFRQTQVSPEQQQFLFNGHPLLLDPTMKVMSFPPTIPDRPIFLMSREPQKTVGVLYREPETPAVPPRFDVVADFSFTKSIVGIIHQYLRIAQSLLKCQELLLNGFYSFFENVRQECSTVVNKINIMNMKLTACLKTEEKLVRLYYTVEHLVSCSPRGQSGGDYKTPERADLLEHKKKLHLIQEHLPLYVESVRDLQARLEQMKQEWSKQSDLWARDRTTQKIDVLLGKITSVYQQYRKDRMTGKLLYNDEQIHKFEKINLTAHIKKVKCLFRDDCVQTYKNALVTVSSWSSTLNDIRKRLKDLSCSLHKVIDNLQSCEEHQSQVLDRALLGAQQKALCAEAPGGMKDRDQMIARINRLREEMEVVARELQRNNNIIERSVPPCITLHSLISKLCGIDLVIVFSLHIILVHFYGVSHHESINIKHDIYNNNNNCLHLYSAFLDTPLKALYR</sequence>
<dbReference type="AlphaFoldDB" id="A0A8J7TIA4"/>
<dbReference type="GO" id="GO:0005737">
    <property type="term" value="C:cytoplasm"/>
    <property type="evidence" value="ECO:0007669"/>
    <property type="project" value="UniProtKB-SubCell"/>
</dbReference>
<dbReference type="InterPro" id="IPR041309">
    <property type="entry name" value="TBK1_CC1"/>
</dbReference>
<feature type="binding site" evidence="8">
    <location>
        <position position="38"/>
    </location>
    <ligand>
        <name>ATP</name>
        <dbReference type="ChEBI" id="CHEBI:30616"/>
    </ligand>
</feature>
<dbReference type="Pfam" id="PF18396">
    <property type="entry name" value="TBK1_ULD"/>
    <property type="match status" value="1"/>
</dbReference>
<evidence type="ECO:0000259" key="10">
    <source>
        <dbReference type="PROSITE" id="PS50011"/>
    </source>
</evidence>
<comment type="caution">
    <text evidence="11">The sequence shown here is derived from an EMBL/GenBank/DDBJ whole genome shotgun (WGS) entry which is preliminary data.</text>
</comment>
<dbReference type="Proteomes" id="UP000736164">
    <property type="component" value="Unassembled WGS sequence"/>
</dbReference>
<dbReference type="GO" id="GO:0006950">
    <property type="term" value="P:response to stress"/>
    <property type="evidence" value="ECO:0007669"/>
    <property type="project" value="UniProtKB-ARBA"/>
</dbReference>
<dbReference type="InterPro" id="IPR000719">
    <property type="entry name" value="Prot_kinase_dom"/>
</dbReference>
<keyword evidence="9" id="KW-0175">Coiled coil</keyword>
<feature type="non-terminal residue" evidence="11">
    <location>
        <position position="789"/>
    </location>
</feature>
<dbReference type="Gene3D" id="1.10.510.10">
    <property type="entry name" value="Transferase(Phosphotransferase) domain 1"/>
    <property type="match status" value="1"/>
</dbReference>
<feature type="coiled-coil region" evidence="9">
    <location>
        <begin position="687"/>
        <end position="718"/>
    </location>
</feature>
<reference evidence="11" key="1">
    <citation type="journal article" date="2021" name="Cell">
        <title>Tracing the genetic footprints of vertebrate landing in non-teleost ray-finned fishes.</title>
        <authorList>
            <person name="Bi X."/>
            <person name="Wang K."/>
            <person name="Yang L."/>
            <person name="Pan H."/>
            <person name="Jiang H."/>
            <person name="Wei Q."/>
            <person name="Fang M."/>
            <person name="Yu H."/>
            <person name="Zhu C."/>
            <person name="Cai Y."/>
            <person name="He Y."/>
            <person name="Gan X."/>
            <person name="Zeng H."/>
            <person name="Yu D."/>
            <person name="Zhu Y."/>
            <person name="Jiang H."/>
            <person name="Qiu Q."/>
            <person name="Yang H."/>
            <person name="Zhang Y.E."/>
            <person name="Wang W."/>
            <person name="Zhu M."/>
            <person name="He S."/>
            <person name="Zhang G."/>
        </authorList>
    </citation>
    <scope>NUCLEOTIDE SEQUENCE</scope>
    <source>
        <strain evidence="11">Allg_001</strain>
    </source>
</reference>
<dbReference type="SUPFAM" id="SSF56112">
    <property type="entry name" value="Protein kinase-like (PK-like)"/>
    <property type="match status" value="1"/>
</dbReference>
<dbReference type="InterPro" id="IPR017441">
    <property type="entry name" value="Protein_kinase_ATP_BS"/>
</dbReference>
<evidence type="ECO:0000256" key="1">
    <source>
        <dbReference type="ARBA" id="ARBA00004496"/>
    </source>
</evidence>
<keyword evidence="4" id="KW-0808">Transferase</keyword>
<dbReference type="InterPro" id="IPR041087">
    <property type="entry name" value="TBK1_ULD"/>
</dbReference>
<dbReference type="PANTHER" id="PTHR22969:SF10">
    <property type="entry name" value="INHIBITOR OF NUCLEAR FACTOR KAPPA-B KINASE SUBUNIT EPSILON"/>
    <property type="match status" value="1"/>
</dbReference>
<evidence type="ECO:0000256" key="7">
    <source>
        <dbReference type="ARBA" id="ARBA00022840"/>
    </source>
</evidence>
<evidence type="ECO:0000313" key="12">
    <source>
        <dbReference type="Proteomes" id="UP000736164"/>
    </source>
</evidence>
<evidence type="ECO:0000256" key="3">
    <source>
        <dbReference type="ARBA" id="ARBA00022527"/>
    </source>
</evidence>
<accession>A0A8J7TIA4</accession>
<dbReference type="GO" id="GO:0009967">
    <property type="term" value="P:positive regulation of signal transduction"/>
    <property type="evidence" value="ECO:0007669"/>
    <property type="project" value="UniProtKB-ARBA"/>
</dbReference>
<evidence type="ECO:0000256" key="4">
    <source>
        <dbReference type="ARBA" id="ARBA00022679"/>
    </source>
</evidence>
<dbReference type="Gene3D" id="3.10.20.90">
    <property type="entry name" value="Phosphatidylinositol 3-kinase Catalytic Subunit, Chain A, domain 1"/>
    <property type="match status" value="1"/>
</dbReference>
<dbReference type="PROSITE" id="PS50011">
    <property type="entry name" value="PROTEIN_KINASE_DOM"/>
    <property type="match status" value="1"/>
</dbReference>
<dbReference type="FunFam" id="3.10.20.90:FF:000112">
    <property type="entry name" value="TANK binding kinase TBK1"/>
    <property type="match status" value="1"/>
</dbReference>
<comment type="subcellular location">
    <subcellularLocation>
        <location evidence="1">Cytoplasm</location>
    </subcellularLocation>
</comment>
<dbReference type="EMBL" id="JAAWVO010073500">
    <property type="protein sequence ID" value="MBN3324908.1"/>
    <property type="molecule type" value="Genomic_DNA"/>
</dbReference>
<gene>
    <name evidence="11" type="primary">Ikbke</name>
    <name evidence="11" type="ORF">GTO95_0018551</name>
</gene>
<dbReference type="InterPro" id="IPR011009">
    <property type="entry name" value="Kinase-like_dom_sf"/>
</dbReference>
<protein>
    <submittedName>
        <fullName evidence="11">IKKE kinase</fullName>
    </submittedName>
</protein>
<feature type="non-terminal residue" evidence="11">
    <location>
        <position position="1"/>
    </location>
</feature>
<dbReference type="PANTHER" id="PTHR22969">
    <property type="entry name" value="IKB KINASE"/>
    <property type="match status" value="1"/>
</dbReference>
<keyword evidence="12" id="KW-1185">Reference proteome</keyword>
<evidence type="ECO:0000256" key="9">
    <source>
        <dbReference type="SAM" id="Coils"/>
    </source>
</evidence>
<organism evidence="11 12">
    <name type="scientific">Atractosteus spatula</name>
    <name type="common">Alligator gar</name>
    <name type="synonym">Lepisosteus spatula</name>
    <dbReference type="NCBI Taxonomy" id="7917"/>
    <lineage>
        <taxon>Eukaryota</taxon>
        <taxon>Metazoa</taxon>
        <taxon>Chordata</taxon>
        <taxon>Craniata</taxon>
        <taxon>Vertebrata</taxon>
        <taxon>Euteleostomi</taxon>
        <taxon>Actinopterygii</taxon>
        <taxon>Neopterygii</taxon>
        <taxon>Holostei</taxon>
        <taxon>Semionotiformes</taxon>
        <taxon>Lepisosteidae</taxon>
        <taxon>Atractosteus</taxon>
    </lineage>
</organism>
<dbReference type="GO" id="GO:0010628">
    <property type="term" value="P:positive regulation of gene expression"/>
    <property type="evidence" value="ECO:0007669"/>
    <property type="project" value="UniProtKB-ARBA"/>
</dbReference>
<evidence type="ECO:0000256" key="8">
    <source>
        <dbReference type="PROSITE-ProRule" id="PRU10141"/>
    </source>
</evidence>
<dbReference type="FunFam" id="3.30.200.20:FF:000106">
    <property type="entry name" value="serine/threonine-protein kinase TBK1 isoform X1"/>
    <property type="match status" value="1"/>
</dbReference>
<dbReference type="PROSITE" id="PS00107">
    <property type="entry name" value="PROTEIN_KINASE_ATP"/>
    <property type="match status" value="1"/>
</dbReference>
<dbReference type="Gene3D" id="3.30.200.20">
    <property type="entry name" value="Phosphorylase Kinase, domain 1"/>
    <property type="match status" value="1"/>
</dbReference>
<keyword evidence="6 11" id="KW-0418">Kinase</keyword>
<dbReference type="Pfam" id="PF00069">
    <property type="entry name" value="Pkinase"/>
    <property type="match status" value="1"/>
</dbReference>
<keyword evidence="3" id="KW-0723">Serine/threonine-protein kinase</keyword>
<evidence type="ECO:0000313" key="11">
    <source>
        <dbReference type="EMBL" id="MBN3324908.1"/>
    </source>
</evidence>
<evidence type="ECO:0000256" key="2">
    <source>
        <dbReference type="ARBA" id="ARBA00022490"/>
    </source>
</evidence>
<dbReference type="GO" id="GO:0004674">
    <property type="term" value="F:protein serine/threonine kinase activity"/>
    <property type="evidence" value="ECO:0007669"/>
    <property type="project" value="UniProtKB-KW"/>
</dbReference>
<dbReference type="FunFam" id="1.10.510.10:FF:000100">
    <property type="entry name" value="inhibitor of nuclear factor kappa-B kinase subunit epsilon"/>
    <property type="match status" value="1"/>
</dbReference>
<dbReference type="Pfam" id="PF18394">
    <property type="entry name" value="TBK1_CCD1"/>
    <property type="match status" value="1"/>
</dbReference>
<dbReference type="GO" id="GO:0005524">
    <property type="term" value="F:ATP binding"/>
    <property type="evidence" value="ECO:0007669"/>
    <property type="project" value="UniProtKB-UniRule"/>
</dbReference>
<evidence type="ECO:0000256" key="5">
    <source>
        <dbReference type="ARBA" id="ARBA00022741"/>
    </source>
</evidence>
<keyword evidence="5 8" id="KW-0547">Nucleotide-binding</keyword>
<dbReference type="InterPro" id="IPR051180">
    <property type="entry name" value="IKK"/>
</dbReference>
<keyword evidence="2" id="KW-0963">Cytoplasm</keyword>
<dbReference type="GO" id="GO:0045089">
    <property type="term" value="P:positive regulation of innate immune response"/>
    <property type="evidence" value="ECO:0007669"/>
    <property type="project" value="UniProtKB-ARBA"/>
</dbReference>